<keyword evidence="2 3" id="KW-0238">DNA-binding</keyword>
<reference evidence="6 7" key="1">
    <citation type="submission" date="2020-10" db="EMBL/GenBank/DDBJ databases">
        <title>Ca. Dormibacterota MAGs.</title>
        <authorList>
            <person name="Montgomery K."/>
        </authorList>
    </citation>
    <scope>NUCLEOTIDE SEQUENCE [LARGE SCALE GENOMIC DNA]</scope>
    <source>
        <strain evidence="6">Mitchell_Peninsula_5</strain>
    </source>
</reference>
<organism evidence="6 7">
    <name type="scientific">Candidatus Amunia macphersoniae</name>
    <dbReference type="NCBI Taxonomy" id="3127014"/>
    <lineage>
        <taxon>Bacteria</taxon>
        <taxon>Bacillati</taxon>
        <taxon>Candidatus Dormiibacterota</taxon>
        <taxon>Candidatus Dormibacteria</taxon>
        <taxon>Candidatus Aeolococcales</taxon>
        <taxon>Candidatus Aeolococcaceae</taxon>
        <taxon>Candidatus Amunia</taxon>
    </lineage>
</organism>
<dbReference type="InterPro" id="IPR003593">
    <property type="entry name" value="AAA+_ATPase"/>
</dbReference>
<dbReference type="PANTHER" id="PTHR47691">
    <property type="entry name" value="REGULATOR-RELATED"/>
    <property type="match status" value="1"/>
</dbReference>
<accession>A0A934KNV9</accession>
<proteinExistence type="inferred from homology"/>
<evidence type="ECO:0000256" key="4">
    <source>
        <dbReference type="SAM" id="MobiDB-lite"/>
    </source>
</evidence>
<dbReference type="SMART" id="SM01043">
    <property type="entry name" value="BTAD"/>
    <property type="match status" value="1"/>
</dbReference>
<gene>
    <name evidence="6" type="ORF">JF887_08450</name>
</gene>
<dbReference type="GO" id="GO:0000160">
    <property type="term" value="P:phosphorelay signal transduction system"/>
    <property type="evidence" value="ECO:0007669"/>
    <property type="project" value="InterPro"/>
</dbReference>
<dbReference type="InterPro" id="IPR001867">
    <property type="entry name" value="OmpR/PhoB-type_DNA-bd"/>
</dbReference>
<dbReference type="InterPro" id="IPR016032">
    <property type="entry name" value="Sig_transdc_resp-reg_C-effctor"/>
</dbReference>
<dbReference type="GO" id="GO:0003677">
    <property type="term" value="F:DNA binding"/>
    <property type="evidence" value="ECO:0007669"/>
    <property type="project" value="UniProtKB-UniRule"/>
</dbReference>
<dbReference type="Gene3D" id="1.25.40.10">
    <property type="entry name" value="Tetratricopeptide repeat domain"/>
    <property type="match status" value="2"/>
</dbReference>
<dbReference type="InterPro" id="IPR058852">
    <property type="entry name" value="HTH_77"/>
</dbReference>
<dbReference type="InterPro" id="IPR005158">
    <property type="entry name" value="BTAD"/>
</dbReference>
<dbReference type="SUPFAM" id="SSF46894">
    <property type="entry name" value="C-terminal effector domain of the bipartite response regulators"/>
    <property type="match status" value="1"/>
</dbReference>
<feature type="region of interest" description="Disordered" evidence="4">
    <location>
        <begin position="878"/>
        <end position="949"/>
    </location>
</feature>
<evidence type="ECO:0000313" key="6">
    <source>
        <dbReference type="EMBL" id="MBJ7609445.1"/>
    </source>
</evidence>
<evidence type="ECO:0000256" key="3">
    <source>
        <dbReference type="PROSITE-ProRule" id="PRU01091"/>
    </source>
</evidence>
<dbReference type="EMBL" id="JAEKNN010000044">
    <property type="protein sequence ID" value="MBJ7609445.1"/>
    <property type="molecule type" value="Genomic_DNA"/>
</dbReference>
<evidence type="ECO:0000313" key="7">
    <source>
        <dbReference type="Proteomes" id="UP000614410"/>
    </source>
</evidence>
<dbReference type="PROSITE" id="PS51755">
    <property type="entry name" value="OMPR_PHOB"/>
    <property type="match status" value="1"/>
</dbReference>
<feature type="compositionally biased region" description="Basic residues" evidence="4">
    <location>
        <begin position="879"/>
        <end position="909"/>
    </location>
</feature>
<dbReference type="SUPFAM" id="SSF52540">
    <property type="entry name" value="P-loop containing nucleoside triphosphate hydrolases"/>
    <property type="match status" value="1"/>
</dbReference>
<dbReference type="SUPFAM" id="SSF48452">
    <property type="entry name" value="TPR-like"/>
    <property type="match status" value="3"/>
</dbReference>
<dbReference type="SMART" id="SM00382">
    <property type="entry name" value="AAA"/>
    <property type="match status" value="1"/>
</dbReference>
<dbReference type="CDD" id="cd15831">
    <property type="entry name" value="BTAD"/>
    <property type="match status" value="1"/>
</dbReference>
<evidence type="ECO:0000256" key="2">
    <source>
        <dbReference type="ARBA" id="ARBA00023125"/>
    </source>
</evidence>
<comment type="similarity">
    <text evidence="1">Belongs to the AfsR/DnrI/RedD regulatory family.</text>
</comment>
<dbReference type="AlphaFoldDB" id="A0A934KNV9"/>
<dbReference type="Pfam" id="PF13424">
    <property type="entry name" value="TPR_12"/>
    <property type="match status" value="2"/>
</dbReference>
<evidence type="ECO:0000256" key="1">
    <source>
        <dbReference type="ARBA" id="ARBA00005820"/>
    </source>
</evidence>
<dbReference type="InterPro" id="IPR049945">
    <property type="entry name" value="AAA_22"/>
</dbReference>
<dbReference type="GO" id="GO:0006355">
    <property type="term" value="P:regulation of DNA-templated transcription"/>
    <property type="evidence" value="ECO:0007669"/>
    <property type="project" value="InterPro"/>
</dbReference>
<evidence type="ECO:0000259" key="5">
    <source>
        <dbReference type="PROSITE" id="PS51755"/>
    </source>
</evidence>
<dbReference type="Pfam" id="PF25872">
    <property type="entry name" value="HTH_77"/>
    <property type="match status" value="1"/>
</dbReference>
<dbReference type="InterPro" id="IPR027417">
    <property type="entry name" value="P-loop_NTPase"/>
</dbReference>
<dbReference type="Pfam" id="PF03704">
    <property type="entry name" value="BTAD"/>
    <property type="match status" value="1"/>
</dbReference>
<name>A0A934KNV9_9BACT</name>
<sequence length="974" mass="104211">MQFRVLGTIEVVEDGRAMPLGGPKPSALLAHLLAEAGNTVPRDRLVDDLWGEDPPPTAQDTLNVHLAILRRVLGTRLRRQPNGYMLVASPEEVDSTRFEAAVTAARDDPPDPRATASALRSALSMWSGPVFGGLPVGRTAAAAGARLEELRLSATEDRVEADLAMGMQSELIAELTGLVVANPARERLVGQLMLALHRCGRSADALSTYQTVCLTLENKLGVDPGEELTALNRAIHRGDPTLAMPGAASLPGSASRFVGRDAELDQATMLLQSNRLLTLTGPGGSGKTRLAIELARAAVPAQPGGVHIVDLAPLTATASVGREVASVLGLRERQGITLAGLLAAWLRPRRCLLVLDNCDHLLDSCAELCTSLLLAAPGLRVLATSREPLGIPGEVCFAVAGLRVPHPGDPAALIEAADAVRLLVDRAAAARPGFALARNELATAAILCTMLDGLPLAIELAAVRLRNNSVAELAAWLAARPNLLAETGTVRARHRTMRATIEGSYDLLDEPEQALFRRLSVFASGFESKATHAMGDDWAPLTGEVDILDVCNRLADKSLLTAEPREERTRYRMFEVVRQYAAGRLVESGEEAEARGRHAAWYRQLIPSVPEWTGPDQAAWIETLGREVANVRAALSWYLGDGWKPARALEMVGQLWWFWYMRGLLGEGRLWFHRALAATPAEATADRALALRGAAATARIMGDFAEAIDLGSQSLEIFRALDDDRGVAATLNNLCITAMMSGDLEAARWHGEQSLELILRLGDAQGLANSRNNLGIIARNLGEPGRAAELFAGARDGYRLGGNSRGLAAALTNLAILARRQGAHQSARELAREALQLYSDLDFDEGQLDCLEVLAALDAVEGRANRALLTLTASASARRSGRTPVRARRGRPIRRRRSGSPRAAWRRRQAGGARRGVGDSRGGCRCAPAAPRVEPSVHRHSDVEPAAGKPTAPVVVSGFGLPANRSRALSTLCV</sequence>
<dbReference type="PRINTS" id="PR00364">
    <property type="entry name" value="DISEASERSIST"/>
</dbReference>
<dbReference type="InterPro" id="IPR036388">
    <property type="entry name" value="WH-like_DNA-bd_sf"/>
</dbReference>
<dbReference type="InterPro" id="IPR019734">
    <property type="entry name" value="TPR_rpt"/>
</dbReference>
<feature type="domain" description="OmpR/PhoB-type" evidence="5">
    <location>
        <begin position="1"/>
        <end position="88"/>
    </location>
</feature>
<dbReference type="SMART" id="SM00862">
    <property type="entry name" value="Trans_reg_C"/>
    <property type="match status" value="1"/>
</dbReference>
<feature type="DNA-binding region" description="OmpR/PhoB-type" evidence="3">
    <location>
        <begin position="1"/>
        <end position="88"/>
    </location>
</feature>
<dbReference type="Pfam" id="PF00486">
    <property type="entry name" value="Trans_reg_C"/>
    <property type="match status" value="1"/>
</dbReference>
<comment type="caution">
    <text evidence="6">The sequence shown here is derived from an EMBL/GenBank/DDBJ whole genome shotgun (WGS) entry which is preliminary data.</text>
</comment>
<dbReference type="GO" id="GO:0016887">
    <property type="term" value="F:ATP hydrolysis activity"/>
    <property type="evidence" value="ECO:0007669"/>
    <property type="project" value="InterPro"/>
</dbReference>
<dbReference type="Pfam" id="PF13401">
    <property type="entry name" value="AAA_22"/>
    <property type="match status" value="1"/>
</dbReference>
<protein>
    <submittedName>
        <fullName evidence="6">Tetratricopeptide repeat protein</fullName>
    </submittedName>
</protein>
<dbReference type="Proteomes" id="UP000614410">
    <property type="component" value="Unassembled WGS sequence"/>
</dbReference>
<dbReference type="Gene3D" id="1.10.10.10">
    <property type="entry name" value="Winged helix-like DNA-binding domain superfamily/Winged helix DNA-binding domain"/>
    <property type="match status" value="2"/>
</dbReference>
<dbReference type="SMART" id="SM00028">
    <property type="entry name" value="TPR"/>
    <property type="match status" value="2"/>
</dbReference>
<dbReference type="InterPro" id="IPR011990">
    <property type="entry name" value="TPR-like_helical_dom_sf"/>
</dbReference>
<dbReference type="PANTHER" id="PTHR47691:SF3">
    <property type="entry name" value="HTH-TYPE TRANSCRIPTIONAL REGULATOR RV0890C-RELATED"/>
    <property type="match status" value="1"/>
</dbReference>